<evidence type="ECO:0000313" key="1">
    <source>
        <dbReference type="EMBL" id="KAE8142313.1"/>
    </source>
</evidence>
<protein>
    <submittedName>
        <fullName evidence="1">Uncharacterized protein</fullName>
    </submittedName>
</protein>
<dbReference type="PANTHER" id="PTHR37540:SF5">
    <property type="entry name" value="TRANSCRIPTION FACTOR DOMAIN-CONTAINING PROTEIN"/>
    <property type="match status" value="1"/>
</dbReference>
<proteinExistence type="predicted"/>
<dbReference type="OrthoDB" id="4466705at2759"/>
<accession>A0A5N6T7K0</accession>
<dbReference type="EMBL" id="ML743555">
    <property type="protein sequence ID" value="KAE8142313.1"/>
    <property type="molecule type" value="Genomic_DNA"/>
</dbReference>
<dbReference type="Pfam" id="PF11951">
    <property type="entry name" value="Fungal_trans_2"/>
    <property type="match status" value="1"/>
</dbReference>
<dbReference type="Proteomes" id="UP000325672">
    <property type="component" value="Unassembled WGS sequence"/>
</dbReference>
<dbReference type="GeneID" id="43642942"/>
<name>A0A5N6T7K0_ASPPS</name>
<dbReference type="RefSeq" id="XP_031918376.1">
    <property type="nucleotide sequence ID" value="XM_032058732.1"/>
</dbReference>
<keyword evidence="2" id="KW-1185">Reference proteome</keyword>
<gene>
    <name evidence="1" type="ORF">BDV38DRAFT_278478</name>
</gene>
<dbReference type="AlphaFoldDB" id="A0A5N6T7K0"/>
<evidence type="ECO:0000313" key="2">
    <source>
        <dbReference type="Proteomes" id="UP000325672"/>
    </source>
</evidence>
<dbReference type="PANTHER" id="PTHR37540">
    <property type="entry name" value="TRANSCRIPTION FACTOR (ACR-2), PUTATIVE-RELATED-RELATED"/>
    <property type="match status" value="1"/>
</dbReference>
<sequence>MNPFIITTSLDKPDRQTRKLIRSHVMRGKNTRKIRRAREAESRSGAVVPPCESWSSAGGKEWVLTTPRKVASELSLFNYMIEMKPYMLNLLFQALTVIKPTMHAFDTVTDHSHPGRMLCVADISQSPAMVHSIMFAAQAFHDMSLGASYGPLTRFHLAKTLQYLQQSLGDRVEATKSSTMTVVGLLSLAGIIAGDLESAAKHMDGLQKMIELRGGWDSLMDREAIEHKAKTIDLYLAAGTGSKLRFVEDISWGPHIAHGRWATLAPELKMVHPRPDPRLLNVWVDIREFSTLVNKATTTGVKLAATSFLQISRSAPHRLLSLQCVHPFHELLRLSMLAFLTPLLINTPGIGRTMTYLAGKLKASLLEQRFPPLVEQASLLLWSLFITCLSIFEEQDQKWLRVLVIQTVHTLGLRTWADTRAVLKSFLWVDLVHDQAGERVFEKCVFNTPAVSCTD</sequence>
<reference evidence="1 2" key="1">
    <citation type="submission" date="2019-04" db="EMBL/GenBank/DDBJ databases">
        <title>Friends and foes A comparative genomics study of 23 Aspergillus species from section Flavi.</title>
        <authorList>
            <consortium name="DOE Joint Genome Institute"/>
            <person name="Kjaerbolling I."/>
            <person name="Vesth T."/>
            <person name="Frisvad J.C."/>
            <person name="Nybo J.L."/>
            <person name="Theobald S."/>
            <person name="Kildgaard S."/>
            <person name="Isbrandt T."/>
            <person name="Kuo A."/>
            <person name="Sato A."/>
            <person name="Lyhne E.K."/>
            <person name="Kogle M.E."/>
            <person name="Wiebenga A."/>
            <person name="Kun R.S."/>
            <person name="Lubbers R.J."/>
            <person name="Makela M.R."/>
            <person name="Barry K."/>
            <person name="Chovatia M."/>
            <person name="Clum A."/>
            <person name="Daum C."/>
            <person name="Haridas S."/>
            <person name="He G."/>
            <person name="LaButti K."/>
            <person name="Lipzen A."/>
            <person name="Mondo S."/>
            <person name="Riley R."/>
            <person name="Salamov A."/>
            <person name="Simmons B.A."/>
            <person name="Magnuson J.K."/>
            <person name="Henrissat B."/>
            <person name="Mortensen U.H."/>
            <person name="Larsen T.O."/>
            <person name="Devries R.P."/>
            <person name="Grigoriev I.V."/>
            <person name="Machida M."/>
            <person name="Baker S.E."/>
            <person name="Andersen M.R."/>
        </authorList>
    </citation>
    <scope>NUCLEOTIDE SEQUENCE [LARGE SCALE GENOMIC DNA]</scope>
    <source>
        <strain evidence="1 2">CBS 117625</strain>
    </source>
</reference>
<organism evidence="1 2">
    <name type="scientific">Aspergillus pseudotamarii</name>
    <dbReference type="NCBI Taxonomy" id="132259"/>
    <lineage>
        <taxon>Eukaryota</taxon>
        <taxon>Fungi</taxon>
        <taxon>Dikarya</taxon>
        <taxon>Ascomycota</taxon>
        <taxon>Pezizomycotina</taxon>
        <taxon>Eurotiomycetes</taxon>
        <taxon>Eurotiomycetidae</taxon>
        <taxon>Eurotiales</taxon>
        <taxon>Aspergillaceae</taxon>
        <taxon>Aspergillus</taxon>
        <taxon>Aspergillus subgen. Circumdati</taxon>
    </lineage>
</organism>
<dbReference type="InterPro" id="IPR021858">
    <property type="entry name" value="Fun_TF"/>
</dbReference>